<accession>A0AAD5WEA4</accession>
<comment type="caution">
    <text evidence="1">The sequence shown here is derived from an EMBL/GenBank/DDBJ whole genome shotgun (WGS) entry which is preliminary data.</text>
</comment>
<name>A0AAD5WEA4_PARTN</name>
<protein>
    <submittedName>
        <fullName evidence="1">Uncharacterized protein</fullName>
    </submittedName>
</protein>
<dbReference type="Proteomes" id="UP001196413">
    <property type="component" value="Unassembled WGS sequence"/>
</dbReference>
<dbReference type="EMBL" id="JAHQIW010005789">
    <property type="protein sequence ID" value="KAJ1367160.1"/>
    <property type="molecule type" value="Genomic_DNA"/>
</dbReference>
<organism evidence="1 2">
    <name type="scientific">Parelaphostrongylus tenuis</name>
    <name type="common">Meningeal worm</name>
    <dbReference type="NCBI Taxonomy" id="148309"/>
    <lineage>
        <taxon>Eukaryota</taxon>
        <taxon>Metazoa</taxon>
        <taxon>Ecdysozoa</taxon>
        <taxon>Nematoda</taxon>
        <taxon>Chromadorea</taxon>
        <taxon>Rhabditida</taxon>
        <taxon>Rhabditina</taxon>
        <taxon>Rhabditomorpha</taxon>
        <taxon>Strongyloidea</taxon>
        <taxon>Metastrongylidae</taxon>
        <taxon>Parelaphostrongylus</taxon>
    </lineage>
</organism>
<gene>
    <name evidence="1" type="ORF">KIN20_028016</name>
</gene>
<evidence type="ECO:0000313" key="1">
    <source>
        <dbReference type="EMBL" id="KAJ1367160.1"/>
    </source>
</evidence>
<reference evidence="1" key="1">
    <citation type="submission" date="2021-06" db="EMBL/GenBank/DDBJ databases">
        <title>Parelaphostrongylus tenuis whole genome reference sequence.</title>
        <authorList>
            <person name="Garwood T.J."/>
            <person name="Larsen P.A."/>
            <person name="Fountain-Jones N.M."/>
            <person name="Garbe J.R."/>
            <person name="Macchietto M.G."/>
            <person name="Kania S.A."/>
            <person name="Gerhold R.W."/>
            <person name="Richards J.E."/>
            <person name="Wolf T.M."/>
        </authorList>
    </citation>
    <scope>NUCLEOTIDE SEQUENCE</scope>
    <source>
        <strain evidence="1">MNPRO001-30</strain>
        <tissue evidence="1">Meninges</tissue>
    </source>
</reference>
<dbReference type="AlphaFoldDB" id="A0AAD5WEA4"/>
<proteinExistence type="predicted"/>
<evidence type="ECO:0000313" key="2">
    <source>
        <dbReference type="Proteomes" id="UP001196413"/>
    </source>
</evidence>
<sequence>MVTNSTQQGQMSTGGNVCVVTDDDSEGFVRILMQEPKALPRKTLRIERCGGQSEALTLCSSFYNCVKCAGFSSCIRNRWTAGGHGFE</sequence>
<keyword evidence="2" id="KW-1185">Reference proteome</keyword>